<evidence type="ECO:0000313" key="3">
    <source>
        <dbReference type="WBParaSite" id="MhA1_Contig1339.frz3.gene7"/>
    </source>
</evidence>
<evidence type="ECO:0000256" key="1">
    <source>
        <dbReference type="SAM" id="SignalP"/>
    </source>
</evidence>
<reference evidence="3" key="1">
    <citation type="submission" date="2016-11" db="UniProtKB">
        <authorList>
            <consortium name="WormBaseParasite"/>
        </authorList>
    </citation>
    <scope>IDENTIFICATION</scope>
</reference>
<keyword evidence="1" id="KW-0732">Signal</keyword>
<accession>A0A1I8B506</accession>
<evidence type="ECO:0000313" key="2">
    <source>
        <dbReference type="Proteomes" id="UP000095281"/>
    </source>
</evidence>
<protein>
    <submittedName>
        <fullName evidence="3">Uncharacterized protein</fullName>
    </submittedName>
</protein>
<dbReference type="WBParaSite" id="MhA1_Contig1339.frz3.gene7">
    <property type="protein sequence ID" value="MhA1_Contig1339.frz3.gene7"/>
    <property type="gene ID" value="MhA1_Contig1339.frz3.gene7"/>
</dbReference>
<dbReference type="Proteomes" id="UP000095281">
    <property type="component" value="Unplaced"/>
</dbReference>
<name>A0A1I8B506_MELHA</name>
<proteinExistence type="predicted"/>
<feature type="signal peptide" evidence="1">
    <location>
        <begin position="1"/>
        <end position="20"/>
    </location>
</feature>
<sequence length="76" mass="8946">MKNFLVVILAFNFIQYFHEGDSYKCYEEKDLHKGTKLHIIKKNKDCDTALENLKCIKMDCGDCMFTYLLAQKIMVT</sequence>
<organism evidence="2 3">
    <name type="scientific">Meloidogyne hapla</name>
    <name type="common">Root-knot nematode worm</name>
    <dbReference type="NCBI Taxonomy" id="6305"/>
    <lineage>
        <taxon>Eukaryota</taxon>
        <taxon>Metazoa</taxon>
        <taxon>Ecdysozoa</taxon>
        <taxon>Nematoda</taxon>
        <taxon>Chromadorea</taxon>
        <taxon>Rhabditida</taxon>
        <taxon>Tylenchina</taxon>
        <taxon>Tylenchomorpha</taxon>
        <taxon>Tylenchoidea</taxon>
        <taxon>Meloidogynidae</taxon>
        <taxon>Meloidogyninae</taxon>
        <taxon>Meloidogyne</taxon>
    </lineage>
</organism>
<dbReference type="AlphaFoldDB" id="A0A1I8B506"/>
<keyword evidence="2" id="KW-1185">Reference proteome</keyword>
<feature type="chain" id="PRO_5009315449" evidence="1">
    <location>
        <begin position="21"/>
        <end position="76"/>
    </location>
</feature>